<dbReference type="PANTHER" id="PTHR43737">
    <property type="entry name" value="BLL7424 PROTEIN"/>
    <property type="match status" value="1"/>
</dbReference>
<keyword evidence="2" id="KW-1185">Reference proteome</keyword>
<protein>
    <recommendedName>
        <fullName evidence="3">DUF1501 domain-containing protein</fullName>
    </recommendedName>
</protein>
<evidence type="ECO:0000313" key="1">
    <source>
        <dbReference type="EMBL" id="QDV46813.1"/>
    </source>
</evidence>
<dbReference type="OrthoDB" id="9779968at2"/>
<accession>A0A518I134</accession>
<dbReference type="AlphaFoldDB" id="A0A518I134"/>
<dbReference type="KEGG" id="snep:Enr13x_67220"/>
<dbReference type="PANTHER" id="PTHR43737:SF1">
    <property type="entry name" value="DUF1501 DOMAIN-CONTAINING PROTEIN"/>
    <property type="match status" value="1"/>
</dbReference>
<name>A0A518I134_9BACT</name>
<dbReference type="EMBL" id="CP037423">
    <property type="protein sequence ID" value="QDV46813.1"/>
    <property type="molecule type" value="Genomic_DNA"/>
</dbReference>
<evidence type="ECO:0000313" key="2">
    <source>
        <dbReference type="Proteomes" id="UP000319004"/>
    </source>
</evidence>
<dbReference type="InterPro" id="IPR010869">
    <property type="entry name" value="DUF1501"/>
</dbReference>
<organism evidence="1 2">
    <name type="scientific">Stieleria neptunia</name>
    <dbReference type="NCBI Taxonomy" id="2527979"/>
    <lineage>
        <taxon>Bacteria</taxon>
        <taxon>Pseudomonadati</taxon>
        <taxon>Planctomycetota</taxon>
        <taxon>Planctomycetia</taxon>
        <taxon>Pirellulales</taxon>
        <taxon>Pirellulaceae</taxon>
        <taxon>Stieleria</taxon>
    </lineage>
</organism>
<evidence type="ECO:0008006" key="3">
    <source>
        <dbReference type="Google" id="ProtNLM"/>
    </source>
</evidence>
<dbReference type="Pfam" id="PF07394">
    <property type="entry name" value="DUF1501"/>
    <property type="match status" value="1"/>
</dbReference>
<sequence>MRPTHRIHREPLRRDVLKLAGGCAALTNTSLLSTLFSLSATNAAVAANDLSGYKALVCVFMYGGNDSFNMLTPLDTAERADYLTARGGVYQPGNGALGLPENELHPITDNATGRTFGVHPGMGDVQQIYQAGDLTFLCNIGSLVEPTTMAQYQAQSNLPLGLFSHADLQRHWMTSVPQTRSQVTGWAGRMADLITSQVNSNDNISMNIALNSVNMMQTGGSVIPYIVTNSGASEVGWYGQTWTQAKIFTQLTDDVLSRSYGNLVEQTFANANRNALDSAIAFNEAANAVNLNTTFRTDNNSLSSQLQMVAKTIGARDAIGHSRQIFFVNIGGWDNHDELINNQQTNLTRVSEALKDFYDAMTELGVQNDVVTFTASDFARTLNSNGRGSDHAWGGNQIIMGGPVRGNQLCGTYPDSLAPGNPLDLGRGRLLPTTSVDEMWCELAMWYGLENDNQMESILPNIRNFVNQGETAYPLGFLA</sequence>
<proteinExistence type="predicted"/>
<reference evidence="1 2" key="1">
    <citation type="submission" date="2019-03" db="EMBL/GenBank/DDBJ databases">
        <title>Deep-cultivation of Planctomycetes and their phenomic and genomic characterization uncovers novel biology.</title>
        <authorList>
            <person name="Wiegand S."/>
            <person name="Jogler M."/>
            <person name="Boedeker C."/>
            <person name="Pinto D."/>
            <person name="Vollmers J."/>
            <person name="Rivas-Marin E."/>
            <person name="Kohn T."/>
            <person name="Peeters S.H."/>
            <person name="Heuer A."/>
            <person name="Rast P."/>
            <person name="Oberbeckmann S."/>
            <person name="Bunk B."/>
            <person name="Jeske O."/>
            <person name="Meyerdierks A."/>
            <person name="Storesund J.E."/>
            <person name="Kallscheuer N."/>
            <person name="Luecker S."/>
            <person name="Lage O.M."/>
            <person name="Pohl T."/>
            <person name="Merkel B.J."/>
            <person name="Hornburger P."/>
            <person name="Mueller R.-W."/>
            <person name="Bruemmer F."/>
            <person name="Labrenz M."/>
            <person name="Spormann A.M."/>
            <person name="Op den Camp H."/>
            <person name="Overmann J."/>
            <person name="Amann R."/>
            <person name="Jetten M.S.M."/>
            <person name="Mascher T."/>
            <person name="Medema M.H."/>
            <person name="Devos D.P."/>
            <person name="Kaster A.-K."/>
            <person name="Ovreas L."/>
            <person name="Rohde M."/>
            <person name="Galperin M.Y."/>
            <person name="Jogler C."/>
        </authorList>
    </citation>
    <scope>NUCLEOTIDE SEQUENCE [LARGE SCALE GENOMIC DNA]</scope>
    <source>
        <strain evidence="1 2">Enr13</strain>
    </source>
</reference>
<gene>
    <name evidence="1" type="ORF">Enr13x_67220</name>
</gene>
<dbReference type="RefSeq" id="WP_145390954.1">
    <property type="nucleotide sequence ID" value="NZ_CP037423.1"/>
</dbReference>
<dbReference type="Proteomes" id="UP000319004">
    <property type="component" value="Chromosome"/>
</dbReference>